<dbReference type="EMBL" id="LAVV01007899">
    <property type="protein sequence ID" value="KNZ54401.1"/>
    <property type="molecule type" value="Genomic_DNA"/>
</dbReference>
<keyword evidence="3" id="KW-1185">Reference proteome</keyword>
<dbReference type="AlphaFoldDB" id="A0A0L6V0X3"/>
<dbReference type="VEuPathDB" id="FungiDB:VP01_2958g4"/>
<reference evidence="2 3" key="1">
    <citation type="submission" date="2015-08" db="EMBL/GenBank/DDBJ databases">
        <title>Next Generation Sequencing and Analysis of the Genome of Puccinia sorghi L Schw, the Causal Agent of Maize Common Rust.</title>
        <authorList>
            <person name="Rochi L."/>
            <person name="Burguener G."/>
            <person name="Darino M."/>
            <person name="Turjanski A."/>
            <person name="Kreff E."/>
            <person name="Dieguez M.J."/>
            <person name="Sacco F."/>
        </authorList>
    </citation>
    <scope>NUCLEOTIDE SEQUENCE [LARGE SCALE GENOMIC DNA]</scope>
    <source>
        <strain evidence="2 3">RO10H11247</strain>
    </source>
</reference>
<evidence type="ECO:0000313" key="3">
    <source>
        <dbReference type="Proteomes" id="UP000037035"/>
    </source>
</evidence>
<sequence>MKINQKYATNLQLLIPAYNHYEHFLQTNRFNREKHQLGKFCQDEERKVIKRARDRLRDAQLQFALARSLPKQYQKIISNINSHSDDEYNPKKRNYTIKTLKFRSENSTKFFCCLDAAMLASDALENKRVQRRLRVPPPTPQESLFPQPPKGLPLNFYKPKWFNELLPQQKLEIANTCEVAFLPDASKSLMGKQAPSEKLSDKKFTQTFFDCLSVPYDLTHEIENDPDDEESTDKGDSSYAGPEEDLDNTSGEDEESDQDWDHQEEQEDEDHDDSDREERYNAMVLDQDCVW</sequence>
<gene>
    <name evidence="2" type="ORF">VP01_2958g4</name>
</gene>
<proteinExistence type="predicted"/>
<feature type="compositionally biased region" description="Acidic residues" evidence="1">
    <location>
        <begin position="242"/>
        <end position="272"/>
    </location>
</feature>
<organism evidence="2 3">
    <name type="scientific">Puccinia sorghi</name>
    <dbReference type="NCBI Taxonomy" id="27349"/>
    <lineage>
        <taxon>Eukaryota</taxon>
        <taxon>Fungi</taxon>
        <taxon>Dikarya</taxon>
        <taxon>Basidiomycota</taxon>
        <taxon>Pucciniomycotina</taxon>
        <taxon>Pucciniomycetes</taxon>
        <taxon>Pucciniales</taxon>
        <taxon>Pucciniaceae</taxon>
        <taxon>Puccinia</taxon>
    </lineage>
</organism>
<dbReference type="OrthoDB" id="2506837at2759"/>
<dbReference type="Proteomes" id="UP000037035">
    <property type="component" value="Unassembled WGS sequence"/>
</dbReference>
<feature type="region of interest" description="Disordered" evidence="1">
    <location>
        <begin position="221"/>
        <end position="291"/>
    </location>
</feature>
<accession>A0A0L6V0X3</accession>
<comment type="caution">
    <text evidence="2">The sequence shown here is derived from an EMBL/GenBank/DDBJ whole genome shotgun (WGS) entry which is preliminary data.</text>
</comment>
<protein>
    <submittedName>
        <fullName evidence="2">Uncharacterized protein</fullName>
    </submittedName>
</protein>
<name>A0A0L6V0X3_9BASI</name>
<dbReference type="STRING" id="27349.A0A0L6V0X3"/>
<evidence type="ECO:0000313" key="2">
    <source>
        <dbReference type="EMBL" id="KNZ54401.1"/>
    </source>
</evidence>
<evidence type="ECO:0000256" key="1">
    <source>
        <dbReference type="SAM" id="MobiDB-lite"/>
    </source>
</evidence>